<dbReference type="Proteomes" id="UP001142462">
    <property type="component" value="Unassembled WGS sequence"/>
</dbReference>
<dbReference type="EMBL" id="BSEJ01000010">
    <property type="protein sequence ID" value="GLJ62046.1"/>
    <property type="molecule type" value="Genomic_DNA"/>
</dbReference>
<proteinExistence type="predicted"/>
<name>A0A9W6H482_9MICO</name>
<dbReference type="RefSeq" id="WP_271173743.1">
    <property type="nucleotide sequence ID" value="NZ_BSEJ01000010.1"/>
</dbReference>
<comment type="caution">
    <text evidence="1">The sequence shown here is derived from an EMBL/GenBank/DDBJ whole genome shotgun (WGS) entry which is preliminary data.</text>
</comment>
<evidence type="ECO:0000313" key="1">
    <source>
        <dbReference type="EMBL" id="GLJ62046.1"/>
    </source>
</evidence>
<organism evidence="1 2">
    <name type="scientific">Microbacterium barkeri</name>
    <dbReference type="NCBI Taxonomy" id="33917"/>
    <lineage>
        <taxon>Bacteria</taxon>
        <taxon>Bacillati</taxon>
        <taxon>Actinomycetota</taxon>
        <taxon>Actinomycetes</taxon>
        <taxon>Micrococcales</taxon>
        <taxon>Microbacteriaceae</taxon>
        <taxon>Microbacterium</taxon>
    </lineage>
</organism>
<reference evidence="1" key="2">
    <citation type="submission" date="2023-01" db="EMBL/GenBank/DDBJ databases">
        <authorList>
            <person name="Sun Q."/>
            <person name="Evtushenko L."/>
        </authorList>
    </citation>
    <scope>NUCLEOTIDE SEQUENCE</scope>
    <source>
        <strain evidence="1">VKM Ac-1020</strain>
    </source>
</reference>
<protein>
    <submittedName>
        <fullName evidence="1">Uncharacterized protein</fullName>
    </submittedName>
</protein>
<evidence type="ECO:0000313" key="2">
    <source>
        <dbReference type="Proteomes" id="UP001142462"/>
    </source>
</evidence>
<sequence length="112" mass="11886">MEMVEPALMARCDALRQPVTDLTLSGIQEVMDPKAVPRAMAAINQVSAVLAEGTAGIESPRYLSWHATASQTLRSMMDALQAGDGAESWRLFTAPGTGFNELGAACQGCEGW</sequence>
<accession>A0A9W6H482</accession>
<dbReference type="AlphaFoldDB" id="A0A9W6H482"/>
<reference evidence="1" key="1">
    <citation type="journal article" date="2014" name="Int. J. Syst. Evol. Microbiol.">
        <title>Complete genome sequence of Corynebacterium casei LMG S-19264T (=DSM 44701T), isolated from a smear-ripened cheese.</title>
        <authorList>
            <consortium name="US DOE Joint Genome Institute (JGI-PGF)"/>
            <person name="Walter F."/>
            <person name="Albersmeier A."/>
            <person name="Kalinowski J."/>
            <person name="Ruckert C."/>
        </authorList>
    </citation>
    <scope>NUCLEOTIDE SEQUENCE</scope>
    <source>
        <strain evidence="1">VKM Ac-1020</strain>
    </source>
</reference>
<gene>
    <name evidence="1" type="ORF">GCM10017576_21760</name>
</gene>
<keyword evidence="2" id="KW-1185">Reference proteome</keyword>